<keyword evidence="2" id="KW-1185">Reference proteome</keyword>
<reference evidence="1 2" key="1">
    <citation type="journal article" date="2022" name="bioRxiv">
        <title>The genome of the oomycete Peronosclerospora sorghi, a cosmopolitan pathogen of maize and sorghum, is inflated with dispersed pseudogenes.</title>
        <authorList>
            <person name="Fletcher K."/>
            <person name="Martin F."/>
            <person name="Isakeit T."/>
            <person name="Cavanaugh K."/>
            <person name="Magill C."/>
            <person name="Michelmore R."/>
        </authorList>
    </citation>
    <scope>NUCLEOTIDE SEQUENCE [LARGE SCALE GENOMIC DNA]</scope>
    <source>
        <strain evidence="1">P6</strain>
    </source>
</reference>
<sequence>MYNDRDIASLADDGTYVVCAYCKSSVEEGGGPKKIMSRSGRPFTDERWNAHKVTGTHTDLVIIALNQPKITDFIVPKTDMESTTTASWFSGQSPPPDTRDFLGIKLPGNSAEKRYLQLFSEYGRPDDLPISLEKRSGGDWIIRAHNGSGLDCTRQRSLIVLNKDIGSCKPCSYVLNDKKTIINVKDMIKRMNKIDLVLSILGRGEGELAQAEYQELFNFR</sequence>
<evidence type="ECO:0000313" key="2">
    <source>
        <dbReference type="Proteomes" id="UP001163321"/>
    </source>
</evidence>
<gene>
    <name evidence="1" type="ORF">PsorP6_016882</name>
</gene>
<proteinExistence type="predicted"/>
<dbReference type="EMBL" id="CM047581">
    <property type="protein sequence ID" value="KAI9916640.1"/>
    <property type="molecule type" value="Genomic_DNA"/>
</dbReference>
<evidence type="ECO:0000313" key="1">
    <source>
        <dbReference type="EMBL" id="KAI9916640.1"/>
    </source>
</evidence>
<dbReference type="Proteomes" id="UP001163321">
    <property type="component" value="Chromosome 2"/>
</dbReference>
<comment type="caution">
    <text evidence="1">The sequence shown here is derived from an EMBL/GenBank/DDBJ whole genome shotgun (WGS) entry which is preliminary data.</text>
</comment>
<name>A0ACC0WEV4_9STRA</name>
<organism evidence="1 2">
    <name type="scientific">Peronosclerospora sorghi</name>
    <dbReference type="NCBI Taxonomy" id="230839"/>
    <lineage>
        <taxon>Eukaryota</taxon>
        <taxon>Sar</taxon>
        <taxon>Stramenopiles</taxon>
        <taxon>Oomycota</taxon>
        <taxon>Peronosporomycetes</taxon>
        <taxon>Peronosporales</taxon>
        <taxon>Peronosporaceae</taxon>
        <taxon>Peronosclerospora</taxon>
    </lineage>
</organism>
<accession>A0ACC0WEV4</accession>
<protein>
    <submittedName>
        <fullName evidence="1">Uncharacterized protein</fullName>
    </submittedName>
</protein>